<dbReference type="Gene3D" id="3.30.420.380">
    <property type="match status" value="1"/>
</dbReference>
<comment type="caution">
    <text evidence="3">The sequence shown here is derived from an EMBL/GenBank/DDBJ whole genome shotgun (WGS) entry which is preliminary data.</text>
</comment>
<reference evidence="3" key="1">
    <citation type="submission" date="2021-05" db="EMBL/GenBank/DDBJ databases">
        <title>Genome of Sphingobium sp. strain.</title>
        <authorList>
            <person name="Fan R."/>
        </authorList>
    </citation>
    <scope>NUCLEOTIDE SEQUENCE</scope>
    <source>
        <strain evidence="3">H33</strain>
    </source>
</reference>
<feature type="transmembrane region" description="Helical" evidence="1">
    <location>
        <begin position="229"/>
        <end position="250"/>
    </location>
</feature>
<accession>A0A9X1DC05</accession>
<keyword evidence="1" id="KW-1133">Transmembrane helix</keyword>
<evidence type="ECO:0000313" key="3">
    <source>
        <dbReference type="EMBL" id="MBT2187159.1"/>
    </source>
</evidence>
<dbReference type="AlphaFoldDB" id="A0A9X1DC05"/>
<keyword evidence="1" id="KW-0472">Membrane</keyword>
<evidence type="ECO:0000256" key="1">
    <source>
        <dbReference type="SAM" id="Phobius"/>
    </source>
</evidence>
<dbReference type="Proteomes" id="UP001138757">
    <property type="component" value="Unassembled WGS sequence"/>
</dbReference>
<protein>
    <submittedName>
        <fullName evidence="3">General secretion pathway protein GspL</fullName>
    </submittedName>
</protein>
<proteinExistence type="predicted"/>
<dbReference type="NCBIfam" id="TIGR01709">
    <property type="entry name" value="typeII_sec_gspL"/>
    <property type="match status" value="1"/>
</dbReference>
<feature type="domain" description="GspL cytoplasmic actin-ATPase-like" evidence="2">
    <location>
        <begin position="15"/>
        <end position="164"/>
    </location>
</feature>
<dbReference type="GO" id="GO:0015628">
    <property type="term" value="P:protein secretion by the type II secretion system"/>
    <property type="evidence" value="ECO:0007669"/>
    <property type="project" value="InterPro"/>
</dbReference>
<organism evidence="3 4">
    <name type="scientific">Sphingobium nicotianae</name>
    <dbReference type="NCBI Taxonomy" id="2782607"/>
    <lineage>
        <taxon>Bacteria</taxon>
        <taxon>Pseudomonadati</taxon>
        <taxon>Pseudomonadota</taxon>
        <taxon>Alphaproteobacteria</taxon>
        <taxon>Sphingomonadales</taxon>
        <taxon>Sphingomonadaceae</taxon>
        <taxon>Sphingobium</taxon>
    </lineage>
</organism>
<dbReference type="GO" id="GO:0015627">
    <property type="term" value="C:type II protein secretion system complex"/>
    <property type="evidence" value="ECO:0007669"/>
    <property type="project" value="InterPro"/>
</dbReference>
<dbReference type="InterPro" id="IPR024230">
    <property type="entry name" value="GspL_cyto_dom"/>
</dbReference>
<evidence type="ECO:0000313" key="4">
    <source>
        <dbReference type="Proteomes" id="UP001138757"/>
    </source>
</evidence>
<sequence>MKHDYIILLPADREAQPLWYRVAEERIVRRGRGTEWLPPALAEDAENAVGNAMLVLPPHATTLHFIACPGMTPKQGAAAARLMALEASIGDAEQLHAAVAANDDPDAPHVVAVASQSAMAHWMGWAKEHGIGQASIVPSALLLPAPDNGFVRAPVGSTEVVRGPDTAFEGDDQTATLIIGDAPVISLPADSIDEALVLALDEPPLDLRQGRFARRAPAMFDSARLRRMAIMIGLIALCGLLVSLITIIRLHAEASRLDSQTVALAKTIDPGIDDPSVAEARISGLLAERGGRGGFSGMMAGLMTAMQANPNVVLTNVSQSADGALRVQLAANKAEEINDVLIAFQEAGWRLSANAVQQRGARLVADIMVVR</sequence>
<gene>
    <name evidence="3" type="ORF">KK488_09410</name>
</gene>
<evidence type="ECO:0000259" key="2">
    <source>
        <dbReference type="Pfam" id="PF05134"/>
    </source>
</evidence>
<dbReference type="Pfam" id="PF05134">
    <property type="entry name" value="T2SSL"/>
    <property type="match status" value="1"/>
</dbReference>
<dbReference type="InterPro" id="IPR007812">
    <property type="entry name" value="T2SS_protein-GspL"/>
</dbReference>
<dbReference type="SUPFAM" id="SSF53067">
    <property type="entry name" value="Actin-like ATPase domain"/>
    <property type="match status" value="1"/>
</dbReference>
<dbReference type="InterPro" id="IPR043129">
    <property type="entry name" value="ATPase_NBD"/>
</dbReference>
<keyword evidence="1" id="KW-0812">Transmembrane</keyword>
<dbReference type="EMBL" id="JAHGAW010000005">
    <property type="protein sequence ID" value="MBT2187159.1"/>
    <property type="molecule type" value="Genomic_DNA"/>
</dbReference>
<keyword evidence="4" id="KW-1185">Reference proteome</keyword>
<name>A0A9X1DC05_9SPHN</name>
<dbReference type="RefSeq" id="WP_214622902.1">
    <property type="nucleotide sequence ID" value="NZ_JAHGAW010000005.1"/>
</dbReference>
<dbReference type="GO" id="GO:0009276">
    <property type="term" value="C:Gram-negative-bacterium-type cell wall"/>
    <property type="evidence" value="ECO:0007669"/>
    <property type="project" value="InterPro"/>
</dbReference>